<dbReference type="EMBL" id="VSSQ01109546">
    <property type="protein sequence ID" value="MPN47790.1"/>
    <property type="molecule type" value="Genomic_DNA"/>
</dbReference>
<organism evidence="2">
    <name type="scientific">bioreactor metagenome</name>
    <dbReference type="NCBI Taxonomy" id="1076179"/>
    <lineage>
        <taxon>unclassified sequences</taxon>
        <taxon>metagenomes</taxon>
        <taxon>ecological metagenomes</taxon>
    </lineage>
</organism>
<name>A0A645I9L3_9ZZZZ</name>
<dbReference type="Pfam" id="PF19328">
    <property type="entry name" value="DAP_DH_C"/>
    <property type="match status" value="1"/>
</dbReference>
<evidence type="ECO:0000259" key="1">
    <source>
        <dbReference type="Pfam" id="PF19328"/>
    </source>
</evidence>
<dbReference type="InterPro" id="IPR045760">
    <property type="entry name" value="DAP_DH_C"/>
</dbReference>
<feature type="domain" description="2,4-diaminopentanoate dehydrogenase C-terminal" evidence="1">
    <location>
        <begin position="2"/>
        <end position="128"/>
    </location>
</feature>
<dbReference type="AlphaFoldDB" id="A0A645I9L3"/>
<reference evidence="2" key="1">
    <citation type="submission" date="2019-08" db="EMBL/GenBank/DDBJ databases">
        <authorList>
            <person name="Kucharzyk K."/>
            <person name="Murdoch R.W."/>
            <person name="Higgins S."/>
            <person name="Loffler F."/>
        </authorList>
    </citation>
    <scope>NUCLEOTIDE SEQUENCE</scope>
</reference>
<evidence type="ECO:0000313" key="2">
    <source>
        <dbReference type="EMBL" id="MPN47790.1"/>
    </source>
</evidence>
<gene>
    <name evidence="2" type="primary">ord_13</name>
    <name evidence="2" type="ORF">SDC9_195394</name>
</gene>
<proteinExistence type="predicted"/>
<keyword evidence="2" id="KW-0560">Oxidoreductase</keyword>
<dbReference type="EC" id="1.4.1.26" evidence="2"/>
<comment type="caution">
    <text evidence="2">The sequence shown here is derived from an EMBL/GenBank/DDBJ whole genome shotgun (WGS) entry which is preliminary data.</text>
</comment>
<protein>
    <submittedName>
        <fullName evidence="2">2,4-diaminopentanoate dehydrogenase</fullName>
        <ecNumber evidence="2">1.4.1.26</ecNumber>
    </submittedName>
</protein>
<accession>A0A645I9L3</accession>
<sequence length="130" mass="13701">MKDSAALIAHCLGWQLEDLTETCKAMVADHDIKTPHVEVKKGQCCGLHQRAEAKVKGKLCLTLDLKMYLDAPNPHDACQIVGEPALNLMLQGGVAGDGATVASLVNAAPRVLKASPGLLLMTDIGVPSYA</sequence>
<dbReference type="GO" id="GO:0016491">
    <property type="term" value="F:oxidoreductase activity"/>
    <property type="evidence" value="ECO:0007669"/>
    <property type="project" value="UniProtKB-KW"/>
</dbReference>